<sequence>MKILAISGSLRAASYNTALLRAARDLAPEGVEIEIFRLHDLPFFNEDVEAEGDPPPVVAWKDAVRAAPALLIACPEYNGGLTAALKNAIDWASRGKPAPLDGKIACAMGASPGVTGTVRAQDALRLNLRRVGCDLAPLSDILVGQAHTKIEDGVLTDERTRQAITRHLASFVEIVRARA</sequence>
<name>A0A0H3C714_CAUVN</name>
<dbReference type="InterPro" id="IPR050712">
    <property type="entry name" value="NAD(P)H-dep_reductase"/>
</dbReference>
<reference evidence="2 3" key="1">
    <citation type="journal article" date="2010" name="J. Bacteriol.">
        <title>The genetic basis of laboratory adaptation in Caulobacter crescentus.</title>
        <authorList>
            <person name="Marks M.E."/>
            <person name="Castro-Rojas C.M."/>
            <person name="Teiling C."/>
            <person name="Du L."/>
            <person name="Kapatral V."/>
            <person name="Walunas T.L."/>
            <person name="Crosson S."/>
        </authorList>
    </citation>
    <scope>NUCLEOTIDE SEQUENCE [LARGE SCALE GENOMIC DNA]</scope>
    <source>
        <strain evidence="3">NA1000 / CB15N</strain>
    </source>
</reference>
<evidence type="ECO:0000313" key="2">
    <source>
        <dbReference type="EMBL" id="ACL95070.1"/>
    </source>
</evidence>
<dbReference type="GO" id="GO:0016491">
    <property type="term" value="F:oxidoreductase activity"/>
    <property type="evidence" value="ECO:0007669"/>
    <property type="project" value="InterPro"/>
</dbReference>
<dbReference type="OrthoDB" id="9812295at2"/>
<dbReference type="RefSeq" id="YP_002516978.1">
    <property type="nucleotide sequence ID" value="NC_011916.1"/>
</dbReference>
<dbReference type="GeneID" id="7331583"/>
<dbReference type="PATRIC" id="fig|565050.3.peg.1583"/>
<dbReference type="AlphaFoldDB" id="A0A0H3C714"/>
<dbReference type="PANTHER" id="PTHR30543">
    <property type="entry name" value="CHROMATE REDUCTASE"/>
    <property type="match status" value="1"/>
</dbReference>
<feature type="domain" description="NADPH-dependent FMN reductase-like" evidence="1">
    <location>
        <begin position="1"/>
        <end position="134"/>
    </location>
</feature>
<organism evidence="2 3">
    <name type="scientific">Caulobacter vibrioides (strain NA1000 / CB15N)</name>
    <name type="common">Caulobacter crescentus</name>
    <dbReference type="NCBI Taxonomy" id="565050"/>
    <lineage>
        <taxon>Bacteria</taxon>
        <taxon>Pseudomonadati</taxon>
        <taxon>Pseudomonadota</taxon>
        <taxon>Alphaproteobacteria</taxon>
        <taxon>Caulobacterales</taxon>
        <taxon>Caulobacteraceae</taxon>
        <taxon>Caulobacter</taxon>
    </lineage>
</organism>
<evidence type="ECO:0000313" key="3">
    <source>
        <dbReference type="Proteomes" id="UP000001364"/>
    </source>
</evidence>
<dbReference type="SUPFAM" id="SSF52218">
    <property type="entry name" value="Flavoproteins"/>
    <property type="match status" value="1"/>
</dbReference>
<dbReference type="Gene3D" id="3.40.50.360">
    <property type="match status" value="1"/>
</dbReference>
<proteinExistence type="predicted"/>
<accession>A0A0H3C714</accession>
<dbReference type="SMR" id="A0A0H3C714"/>
<dbReference type="RefSeq" id="WP_010919410.1">
    <property type="nucleotide sequence ID" value="NC_011916.1"/>
</dbReference>
<dbReference type="PANTHER" id="PTHR30543:SF21">
    <property type="entry name" value="NAD(P)H-DEPENDENT FMN REDUCTASE LOT6"/>
    <property type="match status" value="1"/>
</dbReference>
<dbReference type="EMBL" id="CP001340">
    <property type="protein sequence ID" value="ACL95070.1"/>
    <property type="molecule type" value="Genomic_DNA"/>
</dbReference>
<dbReference type="InterPro" id="IPR029039">
    <property type="entry name" value="Flavoprotein-like_sf"/>
</dbReference>
<dbReference type="KEGG" id="ccs:CCNA_01605"/>
<dbReference type="GO" id="GO:0005829">
    <property type="term" value="C:cytosol"/>
    <property type="evidence" value="ECO:0007669"/>
    <property type="project" value="TreeGrafter"/>
</dbReference>
<dbReference type="PhylomeDB" id="A0A0H3C714"/>
<protein>
    <submittedName>
        <fullName evidence="2">NADPH-dependent FMN reductase family protein</fullName>
    </submittedName>
</protein>
<evidence type="ECO:0000259" key="1">
    <source>
        <dbReference type="Pfam" id="PF03358"/>
    </source>
</evidence>
<keyword evidence="3" id="KW-1185">Reference proteome</keyword>
<dbReference type="InterPro" id="IPR005025">
    <property type="entry name" value="FMN_Rdtase-like_dom"/>
</dbReference>
<dbReference type="Proteomes" id="UP000001364">
    <property type="component" value="Chromosome"/>
</dbReference>
<dbReference type="HOGENOM" id="CLU_055322_4_2_5"/>
<dbReference type="Pfam" id="PF03358">
    <property type="entry name" value="FMN_red"/>
    <property type="match status" value="1"/>
</dbReference>
<gene>
    <name evidence="2" type="ordered locus">CCNA_01605</name>
</gene>
<dbReference type="GO" id="GO:0010181">
    <property type="term" value="F:FMN binding"/>
    <property type="evidence" value="ECO:0007669"/>
    <property type="project" value="TreeGrafter"/>
</dbReference>